<dbReference type="Proteomes" id="UP001159427">
    <property type="component" value="Unassembled WGS sequence"/>
</dbReference>
<keyword evidence="1" id="KW-0175">Coiled coil</keyword>
<sequence length="487" mass="55838">MTSVTKDLGESFLQSGELLSEDDDSDSVLADELRGMYRNKLKDMDKVDEKRDEAHRHQLQSLQSYVNELSDQNEILVQTVEELEREANDRVALVEGKLQRTTYSLKEHMGRSSELEHQVDKLNKEKRDYVEEIKSLKEELNVTAQQLAHLETRQEDLDYDIDNLVNLIGTARATGKWELAGLDLRTVSLDAILGAHAAASKELREGEKRLNDHITELKKQLAARDQIIQRLQKDLKGKEQSNHQLVDTNAHGTEKIESFAGDSKSFDTYTEECSGSMTQKDVLIRKLKDDLEHARKQQQQTARELRDSELSIARLQGQIGKLRDEQSLKRSDVAAKDHTLRAMEKQHMDSKVKVARLQEENRELKSKIQSLTDSSGGIPLDLSREFEQRVKRLEAELEVVEDQRRKATQEVVKLQSQLSESQHAARGHKEVLVSELTSRDSELDNLKDRYNTALKEIQEYEKEIRQLRTDHANASYEVGICQSCVCR</sequence>
<gene>
    <name evidence="2" type="ORF">PEVE_00025931</name>
</gene>
<dbReference type="PANTHER" id="PTHR47357">
    <property type="entry name" value="COP1-INTERACTIVE PROTEIN 1"/>
    <property type="match status" value="1"/>
</dbReference>
<feature type="coiled-coil region" evidence="1">
    <location>
        <begin position="284"/>
        <end position="477"/>
    </location>
</feature>
<feature type="coiled-coil region" evidence="1">
    <location>
        <begin position="66"/>
        <end position="153"/>
    </location>
</feature>
<comment type="caution">
    <text evidence="2">The sequence shown here is derived from an EMBL/GenBank/DDBJ whole genome shotgun (WGS) entry which is preliminary data.</text>
</comment>
<feature type="coiled-coil region" evidence="1">
    <location>
        <begin position="200"/>
        <end position="248"/>
    </location>
</feature>
<keyword evidence="3" id="KW-1185">Reference proteome</keyword>
<reference evidence="2 3" key="1">
    <citation type="submission" date="2022-05" db="EMBL/GenBank/DDBJ databases">
        <authorList>
            <consortium name="Genoscope - CEA"/>
            <person name="William W."/>
        </authorList>
    </citation>
    <scope>NUCLEOTIDE SEQUENCE [LARGE SCALE GENOMIC DNA]</scope>
</reference>
<protein>
    <submittedName>
        <fullName evidence="2">Uncharacterized protein</fullName>
    </submittedName>
</protein>
<dbReference type="Gene3D" id="1.10.287.1490">
    <property type="match status" value="1"/>
</dbReference>
<organism evidence="2 3">
    <name type="scientific">Porites evermanni</name>
    <dbReference type="NCBI Taxonomy" id="104178"/>
    <lineage>
        <taxon>Eukaryota</taxon>
        <taxon>Metazoa</taxon>
        <taxon>Cnidaria</taxon>
        <taxon>Anthozoa</taxon>
        <taxon>Hexacorallia</taxon>
        <taxon>Scleractinia</taxon>
        <taxon>Fungiina</taxon>
        <taxon>Poritidae</taxon>
        <taxon>Porites</taxon>
    </lineage>
</organism>
<evidence type="ECO:0000313" key="3">
    <source>
        <dbReference type="Proteomes" id="UP001159427"/>
    </source>
</evidence>
<accession>A0ABN8LKE9</accession>
<dbReference type="EMBL" id="CALNXI010000035">
    <property type="protein sequence ID" value="CAH3016131.1"/>
    <property type="molecule type" value="Genomic_DNA"/>
</dbReference>
<name>A0ABN8LKE9_9CNID</name>
<dbReference type="Gene3D" id="1.20.5.340">
    <property type="match status" value="1"/>
</dbReference>
<evidence type="ECO:0000256" key="1">
    <source>
        <dbReference type="SAM" id="Coils"/>
    </source>
</evidence>
<proteinExistence type="predicted"/>
<dbReference type="PANTHER" id="PTHR47357:SF1">
    <property type="entry name" value="SPINDLE POLE BODY COMPONENT 110"/>
    <property type="match status" value="1"/>
</dbReference>
<evidence type="ECO:0000313" key="2">
    <source>
        <dbReference type="EMBL" id="CAH3016131.1"/>
    </source>
</evidence>